<evidence type="ECO:0000256" key="1">
    <source>
        <dbReference type="SAM" id="MobiDB-lite"/>
    </source>
</evidence>
<dbReference type="AlphaFoldDB" id="A0A7S8FEV0"/>
<sequence>MNSTTKSIRRPLGAVWLLSGLFTVLQMGDVISAAEEPKNKTIALPCDIPAGQNAAHAEQDANQQSRLVTGEVTQIDGENFVMKEKNGKEVRFQVTETTEKSPIQKGDRISVSVDSQNRALWIRGNRATDRRAEHVSADCNPTEEVSSEALKQADKTSQKTH</sequence>
<dbReference type="EMBL" id="CP047423">
    <property type="protein sequence ID" value="QPD04543.1"/>
    <property type="molecule type" value="Genomic_DNA"/>
</dbReference>
<organism evidence="2 3">
    <name type="scientific">Candidatus Nitrospira kreftii</name>
    <dbReference type="NCBI Taxonomy" id="2652173"/>
    <lineage>
        <taxon>Bacteria</taxon>
        <taxon>Pseudomonadati</taxon>
        <taxon>Nitrospirota</taxon>
        <taxon>Nitrospiria</taxon>
        <taxon>Nitrospirales</taxon>
        <taxon>Nitrospiraceae</taxon>
        <taxon>Nitrospira</taxon>
    </lineage>
</organism>
<feature type="region of interest" description="Disordered" evidence="1">
    <location>
        <begin position="125"/>
        <end position="161"/>
    </location>
</feature>
<name>A0A7S8FEV0_9BACT</name>
<evidence type="ECO:0000313" key="2">
    <source>
        <dbReference type="EMBL" id="QPD04543.1"/>
    </source>
</evidence>
<protein>
    <submittedName>
        <fullName evidence="2">Uncharacterized protein</fullName>
    </submittedName>
</protein>
<dbReference type="KEGG" id="nkf:Nkreftii_002317"/>
<proteinExistence type="predicted"/>
<gene>
    <name evidence="2" type="ORF">Nkreftii_002317</name>
</gene>
<evidence type="ECO:0000313" key="3">
    <source>
        <dbReference type="Proteomes" id="UP000593737"/>
    </source>
</evidence>
<feature type="compositionally biased region" description="Basic and acidic residues" evidence="1">
    <location>
        <begin position="151"/>
        <end position="161"/>
    </location>
</feature>
<accession>A0A7S8FEV0</accession>
<reference evidence="2 3" key="1">
    <citation type="journal article" date="2020" name="ISME J.">
        <title>Enrichment and physiological characterization of a novel comammox Nitrospira indicates ammonium inhibition of complete nitrification.</title>
        <authorList>
            <person name="Sakoula D."/>
            <person name="Koch H."/>
            <person name="Frank J."/>
            <person name="Jetten M.S.M."/>
            <person name="van Kessel M.A.H.J."/>
            <person name="Lucker S."/>
        </authorList>
    </citation>
    <scope>NUCLEOTIDE SEQUENCE [LARGE SCALE GENOMIC DNA]</scope>
    <source>
        <strain evidence="2">Comreactor17</strain>
    </source>
</reference>
<feature type="compositionally biased region" description="Basic and acidic residues" evidence="1">
    <location>
        <begin position="126"/>
        <end position="136"/>
    </location>
</feature>
<dbReference type="Proteomes" id="UP000593737">
    <property type="component" value="Chromosome"/>
</dbReference>